<sequence length="120" mass="12372">MIGFALALSLGCTNANMIACLNPGAIIGNNIAAKDIGIVSCLQYNLLAFKGAALSSFVMALGFVGNNQFIATTASACVFGRIINMGRVDACTDVDVIFGRHSECTVCAADFGSFGIEVIP</sequence>
<reference evidence="1 2" key="1">
    <citation type="submission" date="2014-11" db="EMBL/GenBank/DDBJ databases">
        <authorList>
            <person name="Diene M.Seydina."/>
        </authorList>
    </citation>
    <scope>NUCLEOTIDE SEQUENCE [LARGE SCALE GENOMIC DNA]</scope>
    <source>
        <strain evidence="1 2">Neisseria meningitidis CHUV</strain>
    </source>
</reference>
<proteinExistence type="predicted"/>
<accession>A0A0H5E059</accession>
<dbReference type="EMBL" id="CVTF01000097">
    <property type="protein sequence ID" value="CRL92458.1"/>
    <property type="molecule type" value="Genomic_DNA"/>
</dbReference>
<dbReference type="Proteomes" id="UP000182715">
    <property type="component" value="Unassembled WGS sequence"/>
</dbReference>
<evidence type="ECO:0000313" key="2">
    <source>
        <dbReference type="Proteomes" id="UP000182715"/>
    </source>
</evidence>
<organism evidence="1 2">
    <name type="scientific">Neisseria meningitidis serogroup B</name>
    <dbReference type="NCBI Taxonomy" id="491"/>
    <lineage>
        <taxon>Bacteria</taxon>
        <taxon>Pseudomonadati</taxon>
        <taxon>Pseudomonadota</taxon>
        <taxon>Betaproteobacteria</taxon>
        <taxon>Neisseriales</taxon>
        <taxon>Neisseriaceae</taxon>
        <taxon>Neisseria</taxon>
    </lineage>
</organism>
<dbReference type="AlphaFoldDB" id="A0A0H5E059"/>
<name>A0A0H5E059_NEIMI</name>
<evidence type="ECO:0000313" key="1">
    <source>
        <dbReference type="EMBL" id="CRL92458.1"/>
    </source>
</evidence>
<protein>
    <submittedName>
        <fullName evidence="1">Uncharacterized protein</fullName>
    </submittedName>
</protein>